<feature type="transmembrane region" description="Helical" evidence="1">
    <location>
        <begin position="42"/>
        <end position="63"/>
    </location>
</feature>
<evidence type="ECO:0000313" key="3">
    <source>
        <dbReference type="Proteomes" id="UP000657385"/>
    </source>
</evidence>
<keyword evidence="1" id="KW-0812">Transmembrane</keyword>
<dbReference type="Proteomes" id="UP000657385">
    <property type="component" value="Unassembled WGS sequence"/>
</dbReference>
<proteinExistence type="predicted"/>
<keyword evidence="1" id="KW-1133">Transmembrane helix</keyword>
<evidence type="ECO:0000313" key="2">
    <source>
        <dbReference type="EMBL" id="MBF9072583.1"/>
    </source>
</evidence>
<dbReference type="EMBL" id="JADPRT010000017">
    <property type="protein sequence ID" value="MBF9072583.1"/>
    <property type="molecule type" value="Genomic_DNA"/>
</dbReference>
<keyword evidence="3" id="KW-1185">Reference proteome</keyword>
<name>A0A931B9D3_9ACTN</name>
<evidence type="ECO:0000256" key="1">
    <source>
        <dbReference type="SAM" id="Phobius"/>
    </source>
</evidence>
<reference evidence="2" key="1">
    <citation type="submission" date="2020-11" db="EMBL/GenBank/DDBJ databases">
        <title>Isolation and identification of active actinomycetes.</title>
        <authorList>
            <person name="Yu B."/>
        </authorList>
    </citation>
    <scope>NUCLEOTIDE SEQUENCE</scope>
    <source>
        <strain evidence="2">NEAU-YB345</strain>
    </source>
</reference>
<organism evidence="2 3">
    <name type="scientific">Streptacidiphilus fuscans</name>
    <dbReference type="NCBI Taxonomy" id="2789292"/>
    <lineage>
        <taxon>Bacteria</taxon>
        <taxon>Bacillati</taxon>
        <taxon>Actinomycetota</taxon>
        <taxon>Actinomycetes</taxon>
        <taxon>Kitasatosporales</taxon>
        <taxon>Streptomycetaceae</taxon>
        <taxon>Streptacidiphilus</taxon>
    </lineage>
</organism>
<feature type="transmembrane region" description="Helical" evidence="1">
    <location>
        <begin position="75"/>
        <end position="97"/>
    </location>
</feature>
<keyword evidence="1" id="KW-0472">Membrane</keyword>
<gene>
    <name evidence="2" type="ORF">I2501_31655</name>
</gene>
<accession>A0A931B9D3</accession>
<protein>
    <recommendedName>
        <fullName evidence="4">DUF485 domain-containing protein</fullName>
    </recommendedName>
</protein>
<dbReference type="AlphaFoldDB" id="A0A931B9D3"/>
<comment type="caution">
    <text evidence="2">The sequence shown here is derived from an EMBL/GenBank/DDBJ whole genome shotgun (WGS) entry which is preliminary data.</text>
</comment>
<sequence length="114" mass="12504">MTRSSHRPEQQRGRAPRVEIDDQTTLGSSYLSSLIRTQIRTALVVLILLAVPSAILPLVLAHLPKGTGGWGSQAAVGWLTLGVAAYPLLVALGWWYVRQVDENERAFARLVDTD</sequence>
<evidence type="ECO:0008006" key="4">
    <source>
        <dbReference type="Google" id="ProtNLM"/>
    </source>
</evidence>